<evidence type="ECO:0000313" key="2">
    <source>
        <dbReference type="EMBL" id="AEX65270.1"/>
    </source>
</evidence>
<proteinExistence type="predicted"/>
<keyword evidence="2" id="KW-0150">Chloroplast</keyword>
<evidence type="ECO:0000256" key="1">
    <source>
        <dbReference type="SAM" id="Phobius"/>
    </source>
</evidence>
<keyword evidence="1" id="KW-0472">Membrane</keyword>
<gene>
    <name evidence="2" type="primary">petL</name>
</gene>
<keyword evidence="1" id="KW-0812">Transmembrane</keyword>
<name>H2BBN2_9CARY</name>
<accession>H2BBN2</accession>
<feature type="non-terminal residue" evidence="2">
    <location>
        <position position="32"/>
    </location>
</feature>
<protein>
    <submittedName>
        <fullName evidence="2">Cytochrome b6-f complex subunit 6</fullName>
    </submittedName>
</protein>
<sequence length="32" mass="3641">MPLITRFFFGFLLLTLIITSVLFIVLSKIGLI</sequence>
<geneLocation type="chloroplast" evidence="2"/>
<reference evidence="2" key="1">
    <citation type="journal article" date="2011" name="Proc. Natl. Acad. Sci. U.S.A.">
        <title>Contemporaneous and recent radiations of the world's major succulent plant lineages.</title>
        <authorList>
            <person name="Arakaki M."/>
            <person name="Christin P.A."/>
            <person name="Nyffeler R."/>
            <person name="Lendel A."/>
            <person name="Eggli U."/>
            <person name="Ogburn R.M."/>
            <person name="Spriggs E."/>
            <person name="Moore M.J."/>
            <person name="Edwards E.J."/>
        </authorList>
    </citation>
    <scope>NUCLEOTIDE SEQUENCE</scope>
    <source>
        <tissue evidence="2">Leaf</tissue>
    </source>
</reference>
<keyword evidence="1" id="KW-1133">Transmembrane helix</keyword>
<keyword evidence="2" id="KW-0934">Plastid</keyword>
<organism evidence="2">
    <name type="scientific">Pereskiopsis diguetii</name>
    <dbReference type="NCBI Taxonomy" id="154408"/>
    <lineage>
        <taxon>Eukaryota</taxon>
        <taxon>Viridiplantae</taxon>
        <taxon>Streptophyta</taxon>
        <taxon>Embryophyta</taxon>
        <taxon>Tracheophyta</taxon>
        <taxon>Spermatophyta</taxon>
        <taxon>Magnoliopsida</taxon>
        <taxon>eudicotyledons</taxon>
        <taxon>Gunneridae</taxon>
        <taxon>Pentapetalae</taxon>
        <taxon>Caryophyllales</taxon>
        <taxon>Cactineae</taxon>
        <taxon>Cactaceae</taxon>
        <taxon>Opuntioideae</taxon>
        <taxon>Pereskiopsis</taxon>
    </lineage>
</organism>
<dbReference type="AlphaFoldDB" id="H2BBN2"/>
<feature type="transmembrane region" description="Helical" evidence="1">
    <location>
        <begin position="6"/>
        <end position="26"/>
    </location>
</feature>
<dbReference type="EMBL" id="HQ621042">
    <property type="protein sequence ID" value="AEX65270.1"/>
    <property type="molecule type" value="Genomic_DNA"/>
</dbReference>